<proteinExistence type="predicted"/>
<evidence type="ECO:0000313" key="2">
    <source>
        <dbReference type="Proteomes" id="UP000270757"/>
    </source>
</evidence>
<dbReference type="EMBL" id="QZWB01000002">
    <property type="protein sequence ID" value="RJT48649.1"/>
    <property type="molecule type" value="Genomic_DNA"/>
</dbReference>
<sequence length="1543" mass="177961">MIERFLRLLDTFKENQISTLLRSNREFITTQLKGPYFSSHARDYFADTQSSGEPYVDFADEPRRIVQIKQLINALYHAEMAFIDLENVNLRNGQQKTLDLKKLYFNTIHHAYQASYLLTHVDVDFMEVFGHELVQLQHILHLVKQQADGYEKQANDLAGRILDFPLSYNTGWYTGIAVDQMKPRQEGFDYNFISKFSAKLPGYIQELRLHLHHYSAKISLEAPEINEQKLQELQENAIKIIFALDDLRDNNFFIAFKLLKYINIVRHIISLTTSTFQQMVQFNETSQNVVRDNLAKLKYDLLPRLFALVDRIEDQALLHPGTLSRPMMQQIKPLYDLLITYARKPVNFETCGKELLTLEDARFLDLRLSETRERLSKTRTASVKAQRLQSAFNTFYAILARPEYQGLRLNQLPEIVKKELARHYRYIRPVIEHHHVDLSNAIINGLTQPRGWLGTLKTPFDWYYNYENTDKISHLQAKYTTLAALFAQETVTARFHKQLNKALFQHIIDQSDLALAPYPGEDVFKLNEKAALGIKDEAQGFEFTVSDEGHCLLKQPAPLTTDQVFLLAQHYDQRVVALTQAQKAYRQFMAILDQQDVATLSALPEGEKKKLRPLYARFQPYFMTIKASDAGIAALDKKIIQSLTDKESTLPLTVDELISMELDINTGFAVTKTRWKAYRDNYLDDGKKRYEKDVESPPLAVNTQHANRAHYLLKKDTCSKHIADYRKSLFQFTAALNLPARQHLKPQEKGVPFPQLETKQSLLAEPQQLLNIKRLFNALYYLEQMVIELEKLNDKSSESTYVYHLLQVYHAINTIYQLSLSFYHDPHSRLVCRDLMMKAQQLYQFTRDQTQPYLVHPEEVEPKEEPLHYNGLWYTIQAFMVVPEHIQALNYQTPIPADRLEKIRLNTKRIAMNIEKIIHDSPSHFRLLLDTPVMYELFMELKTKLIQFSQTSHDAVMDHLDEINSVLFTRLLMETDHFEAKLALKPGVLATSMKAILDQFYQGLVEPAGLVSAQHLELVFSMTPIQKRQVAAKQRATLAELKLKQISREQRVFKELNKSLQLYSRLKQPALSYIPGPPVRPDVLELGRQDAVKHYREALPFLKQAAKELPHLLPQGMANTPVIDGLFLKSDLTIIPVIDNIAGLTTGALIYWKKQSASPDRDKKIRIYSQFNDQLNDYLQFTSGYLPSTPEILKAIENQLLAQYTSLLPDLYEHQDHYQAGQSASGRHPHVDTLLNGAQLPVCMAIPSGVADWVANLNAHYAGLQASYQFEKETAEEQTHYLLAAQTKDAELNQQYKAQYLQSTFEELVTRMAGRRLGLLHIHSEYEKKLHAHLMSFNQEIIEQTKSSNHIRQSMIRLLIKKTRAFQNDELRHYVHLDKILSAIQAFYLYLDSAKGNGVDDTSVYEIQDLIHEKSRLLTLLKDIALNDKNSPSERLFQLQTACNKVEFSIPLTKQRSFTESDWLWFKSCLINLLSLLHLYTPTPLKRFNALRDIAAEKNKPPMPSFANQFGLFTRTERAYHDPGLHAADEDSEAMPPAAAPVA</sequence>
<evidence type="ECO:0000313" key="1">
    <source>
        <dbReference type="EMBL" id="RJT48649.1"/>
    </source>
</evidence>
<reference evidence="1 2" key="1">
    <citation type="submission" date="2018-09" db="EMBL/GenBank/DDBJ databases">
        <title>Draft genome sequences of Legionella taurinensis isolated from water samples.</title>
        <authorList>
            <person name="Chakeri A."/>
            <person name="Allerberger F."/>
            <person name="Kundi M."/>
            <person name="Ruppitsch W."/>
            <person name="Schmid D."/>
        </authorList>
    </citation>
    <scope>NUCLEOTIDE SEQUENCE [LARGE SCALE GENOMIC DNA]</scope>
    <source>
        <strain evidence="1 2">4570-18-6</strain>
    </source>
</reference>
<gene>
    <name evidence="1" type="ORF">D6J04_02620</name>
</gene>
<dbReference type="GeneID" id="48946210"/>
<comment type="caution">
    <text evidence="1">The sequence shown here is derived from an EMBL/GenBank/DDBJ whole genome shotgun (WGS) entry which is preliminary data.</text>
</comment>
<dbReference type="Proteomes" id="UP000270757">
    <property type="component" value="Unassembled WGS sequence"/>
</dbReference>
<dbReference type="RefSeq" id="WP_115300309.1">
    <property type="nucleotide sequence ID" value="NZ_CAAAIR010000003.1"/>
</dbReference>
<name>A0A3A5L6I4_9GAMM</name>
<evidence type="ECO:0008006" key="3">
    <source>
        <dbReference type="Google" id="ProtNLM"/>
    </source>
</evidence>
<protein>
    <recommendedName>
        <fullName evidence="3">SdhA, substrate of the Dot/Icm system</fullName>
    </recommendedName>
</protein>
<organism evidence="1 2">
    <name type="scientific">Legionella taurinensis</name>
    <dbReference type="NCBI Taxonomy" id="70611"/>
    <lineage>
        <taxon>Bacteria</taxon>
        <taxon>Pseudomonadati</taxon>
        <taxon>Pseudomonadota</taxon>
        <taxon>Gammaproteobacteria</taxon>
        <taxon>Legionellales</taxon>
        <taxon>Legionellaceae</taxon>
        <taxon>Legionella</taxon>
    </lineage>
</organism>
<accession>A0A3A5L6I4</accession>